<evidence type="ECO:0000313" key="2">
    <source>
        <dbReference type="EMBL" id="QJW93777.1"/>
    </source>
</evidence>
<evidence type="ECO:0000259" key="1">
    <source>
        <dbReference type="PROSITE" id="PS50056"/>
    </source>
</evidence>
<dbReference type="AlphaFoldDB" id="A0A6M5YIA4"/>
<proteinExistence type="predicted"/>
<dbReference type="SUPFAM" id="SSF52799">
    <property type="entry name" value="(Phosphotyrosine protein) phosphatases II"/>
    <property type="match status" value="1"/>
</dbReference>
<reference evidence="3" key="1">
    <citation type="submission" date="2020-05" db="EMBL/GenBank/DDBJ databases">
        <title>Frigoriglobus tundricola gen. nov., sp. nov., a psychrotolerant cellulolytic planctomycete of the family Gemmataceae with two divergent copies of 16S rRNA gene.</title>
        <authorList>
            <person name="Kulichevskaya I.S."/>
            <person name="Ivanova A.A."/>
            <person name="Naumoff D.G."/>
            <person name="Beletsky A.V."/>
            <person name="Rijpstra W.I.C."/>
            <person name="Sinninghe Damste J.S."/>
            <person name="Mardanov A.V."/>
            <person name="Ravin N.V."/>
            <person name="Dedysh S.N."/>
        </authorList>
    </citation>
    <scope>NUCLEOTIDE SEQUENCE [LARGE SCALE GENOMIC DNA]</scope>
    <source>
        <strain evidence="3">PL17</strain>
    </source>
</reference>
<accession>A0A6M5YIA4</accession>
<dbReference type="InterPro" id="IPR000387">
    <property type="entry name" value="Tyr_Pase_dom"/>
</dbReference>
<dbReference type="Proteomes" id="UP000503447">
    <property type="component" value="Chromosome"/>
</dbReference>
<protein>
    <recommendedName>
        <fullName evidence="1">Tyrosine specific protein phosphatases domain-containing protein</fullName>
    </recommendedName>
</protein>
<dbReference type="PROSITE" id="PS00383">
    <property type="entry name" value="TYR_PHOSPHATASE_1"/>
    <property type="match status" value="1"/>
</dbReference>
<feature type="domain" description="Tyrosine specific protein phosphatases" evidence="1">
    <location>
        <begin position="68"/>
        <end position="135"/>
    </location>
</feature>
<dbReference type="KEGG" id="ftj:FTUN_1288"/>
<organism evidence="2 3">
    <name type="scientific">Frigoriglobus tundricola</name>
    <dbReference type="NCBI Taxonomy" id="2774151"/>
    <lineage>
        <taxon>Bacteria</taxon>
        <taxon>Pseudomonadati</taxon>
        <taxon>Planctomycetota</taxon>
        <taxon>Planctomycetia</taxon>
        <taxon>Gemmatales</taxon>
        <taxon>Gemmataceae</taxon>
        <taxon>Frigoriglobus</taxon>
    </lineage>
</organism>
<evidence type="ECO:0000313" key="3">
    <source>
        <dbReference type="Proteomes" id="UP000503447"/>
    </source>
</evidence>
<dbReference type="InterPro" id="IPR029021">
    <property type="entry name" value="Prot-tyrosine_phosphatase-like"/>
</dbReference>
<keyword evidence="3" id="KW-1185">Reference proteome</keyword>
<sequence>MPRPRAGDWLGDEAASWRKQTLNIVVSLLDDDEVAELGLGAEPECCSRAGLTFARFPVPDRGVPASPAAVSELVTVLVAELRAGRGVGIHCRIGVGRSAALAVCVLAALGVPVESAWVAVQRARGQSVPDTPAQRAWVTDWFAHTLPSKQRPAEPAAAPDPAT</sequence>
<gene>
    <name evidence="2" type="ORF">FTUN_1288</name>
</gene>
<dbReference type="RefSeq" id="WP_171469910.1">
    <property type="nucleotide sequence ID" value="NZ_CP053452.2"/>
</dbReference>
<name>A0A6M5YIA4_9BACT</name>
<dbReference type="PROSITE" id="PS50056">
    <property type="entry name" value="TYR_PHOSPHATASE_2"/>
    <property type="match status" value="1"/>
</dbReference>
<dbReference type="InterPro" id="IPR016130">
    <property type="entry name" value="Tyr_Pase_AS"/>
</dbReference>
<dbReference type="Gene3D" id="3.90.190.10">
    <property type="entry name" value="Protein tyrosine phosphatase superfamily"/>
    <property type="match status" value="1"/>
</dbReference>
<dbReference type="Pfam" id="PF22785">
    <property type="entry name" value="Tc-R-P"/>
    <property type="match status" value="1"/>
</dbReference>
<dbReference type="EMBL" id="CP053452">
    <property type="protein sequence ID" value="QJW93777.1"/>
    <property type="molecule type" value="Genomic_DNA"/>
</dbReference>